<evidence type="ECO:0000256" key="5">
    <source>
        <dbReference type="ARBA" id="ARBA00023014"/>
    </source>
</evidence>
<dbReference type="InterPro" id="IPR041921">
    <property type="entry name" value="NuoE_N"/>
</dbReference>
<reference evidence="7 8" key="1">
    <citation type="submission" date="2021-03" db="EMBL/GenBank/DDBJ databases">
        <title>Enterococcal diversity collection.</title>
        <authorList>
            <person name="Gilmore M.S."/>
            <person name="Schwartzman J."/>
            <person name="Van Tyne D."/>
            <person name="Martin M."/>
            <person name="Earl A.M."/>
            <person name="Manson A.L."/>
            <person name="Straub T."/>
            <person name="Salamzade R."/>
            <person name="Saavedra J."/>
            <person name="Lebreton F."/>
            <person name="Prichula J."/>
            <person name="Schaufler K."/>
            <person name="Gaca A."/>
            <person name="Sgardioli B."/>
            <person name="Wagenaar J."/>
            <person name="Strong T."/>
        </authorList>
    </citation>
    <scope>NUCLEOTIDE SEQUENCE [LARGE SCALE GENOMIC DNA]</scope>
    <source>
        <strain evidence="7 8">MJM12</strain>
    </source>
</reference>
<dbReference type="Pfam" id="PF01257">
    <property type="entry name" value="2Fe-2S_thioredx"/>
    <property type="match status" value="1"/>
</dbReference>
<evidence type="ECO:0000256" key="3">
    <source>
        <dbReference type="ARBA" id="ARBA00022723"/>
    </source>
</evidence>
<comment type="cofactor">
    <cofactor evidence="6">
        <name>[2Fe-2S] cluster</name>
        <dbReference type="ChEBI" id="CHEBI:190135"/>
    </cofactor>
</comment>
<keyword evidence="3" id="KW-0479">Metal-binding</keyword>
<comment type="similarity">
    <text evidence="1">Belongs to the complex I 24 kDa subunit family.</text>
</comment>
<dbReference type="EMBL" id="JAFLVT010000015">
    <property type="protein sequence ID" value="MBO0449969.1"/>
    <property type="molecule type" value="Genomic_DNA"/>
</dbReference>
<evidence type="ECO:0000256" key="2">
    <source>
        <dbReference type="ARBA" id="ARBA00022714"/>
    </source>
</evidence>
<evidence type="ECO:0000256" key="6">
    <source>
        <dbReference type="ARBA" id="ARBA00034078"/>
    </source>
</evidence>
<evidence type="ECO:0000313" key="7">
    <source>
        <dbReference type="EMBL" id="MBO0449969.1"/>
    </source>
</evidence>
<dbReference type="RefSeq" id="WP_206904059.1">
    <property type="nucleotide sequence ID" value="NZ_JAFLVT010000015.1"/>
</dbReference>
<dbReference type="PIRSF" id="PIRSF000216">
    <property type="entry name" value="NADH_DH_24kDa"/>
    <property type="match status" value="1"/>
</dbReference>
<dbReference type="CDD" id="cd03064">
    <property type="entry name" value="TRX_Fd_NuoE"/>
    <property type="match status" value="1"/>
</dbReference>
<dbReference type="InterPro" id="IPR042128">
    <property type="entry name" value="NuoE_dom"/>
</dbReference>
<gene>
    <name evidence="7" type="ORF">JZO76_10595</name>
</gene>
<keyword evidence="5" id="KW-0411">Iron-sulfur</keyword>
<sequence>MEKKAVDFEFVETVSQRQELLVRLGELKNQPSAQMTALQTAQQIYGYLPIEVLQVIAKELQVPLEKLYSTATFYSQFTFVPKGEYTISVCMGTACYVKGAGNILDSYETTLKIRAGKTSTDRKFTLESCRCIGACGLAPVLTVNEEVYGRLTKKKGDKVLASYQKIALEGNK</sequence>
<comment type="caution">
    <text evidence="7">The sequence shown here is derived from an EMBL/GenBank/DDBJ whole genome shotgun (WGS) entry which is preliminary data.</text>
</comment>
<evidence type="ECO:0000256" key="4">
    <source>
        <dbReference type="ARBA" id="ARBA00023004"/>
    </source>
</evidence>
<dbReference type="PANTHER" id="PTHR43342:SF2">
    <property type="entry name" value="POTENTIAL NAD-REDUCING HYDROGENASE SUBUNIT"/>
    <property type="match status" value="1"/>
</dbReference>
<proteinExistence type="inferred from homology"/>
<dbReference type="InterPro" id="IPR002023">
    <property type="entry name" value="NuoE-like"/>
</dbReference>
<evidence type="ECO:0000256" key="1">
    <source>
        <dbReference type="ARBA" id="ARBA00010643"/>
    </source>
</evidence>
<evidence type="ECO:0000313" key="8">
    <source>
        <dbReference type="Proteomes" id="UP000664256"/>
    </source>
</evidence>
<name>A0ABS3HAH7_9ENTE</name>
<dbReference type="PANTHER" id="PTHR43342">
    <property type="entry name" value="NADH-QUINONE OXIDOREDUCTASE, E SUBUNIT"/>
    <property type="match status" value="1"/>
</dbReference>
<dbReference type="SUPFAM" id="SSF52833">
    <property type="entry name" value="Thioredoxin-like"/>
    <property type="match status" value="1"/>
</dbReference>
<dbReference type="Gene3D" id="3.40.30.10">
    <property type="entry name" value="Glutaredoxin"/>
    <property type="match status" value="1"/>
</dbReference>
<dbReference type="InterPro" id="IPR036249">
    <property type="entry name" value="Thioredoxin-like_sf"/>
</dbReference>
<keyword evidence="2" id="KW-0001">2Fe-2S</keyword>
<dbReference type="Gene3D" id="1.10.10.1590">
    <property type="entry name" value="NADH-quinone oxidoreductase subunit E"/>
    <property type="match status" value="1"/>
</dbReference>
<keyword evidence="8" id="KW-1185">Reference proteome</keyword>
<protein>
    <submittedName>
        <fullName evidence="7">NAD(P)H-dependent oxidoreductase subunit E</fullName>
    </submittedName>
</protein>
<keyword evidence="4" id="KW-0408">Iron</keyword>
<organism evidence="7 8">
    <name type="scientific">Candidatus Enterococcus myersii</name>
    <dbReference type="NCBI Taxonomy" id="2815322"/>
    <lineage>
        <taxon>Bacteria</taxon>
        <taxon>Bacillati</taxon>
        <taxon>Bacillota</taxon>
        <taxon>Bacilli</taxon>
        <taxon>Lactobacillales</taxon>
        <taxon>Enterococcaceae</taxon>
        <taxon>Enterococcus</taxon>
    </lineage>
</organism>
<dbReference type="InterPro" id="IPR028431">
    <property type="entry name" value="NADP_DH_HndA-like"/>
</dbReference>
<dbReference type="Proteomes" id="UP000664256">
    <property type="component" value="Unassembled WGS sequence"/>
</dbReference>
<accession>A0ABS3HAH7</accession>